<evidence type="ECO:0000313" key="8">
    <source>
        <dbReference type="EMBL" id="CUU54891.1"/>
    </source>
</evidence>
<organism evidence="8 9">
    <name type="scientific">Parafrankia irregularis</name>
    <dbReference type="NCBI Taxonomy" id="795642"/>
    <lineage>
        <taxon>Bacteria</taxon>
        <taxon>Bacillati</taxon>
        <taxon>Actinomycetota</taxon>
        <taxon>Actinomycetes</taxon>
        <taxon>Frankiales</taxon>
        <taxon>Frankiaceae</taxon>
        <taxon>Parafrankia</taxon>
    </lineage>
</organism>
<dbReference type="Pfam" id="PF02668">
    <property type="entry name" value="TauD"/>
    <property type="match status" value="1"/>
</dbReference>
<comment type="similarity">
    <text evidence="2">Belongs to the TfdA dioxygenase family.</text>
</comment>
<evidence type="ECO:0000256" key="4">
    <source>
        <dbReference type="ARBA" id="ARBA00022964"/>
    </source>
</evidence>
<proteinExistence type="inferred from homology"/>
<dbReference type="Proteomes" id="UP000198802">
    <property type="component" value="Unassembled WGS sequence"/>
</dbReference>
<keyword evidence="5" id="KW-0560">Oxidoreductase</keyword>
<dbReference type="GO" id="GO:0051213">
    <property type="term" value="F:dioxygenase activity"/>
    <property type="evidence" value="ECO:0007669"/>
    <property type="project" value="UniProtKB-KW"/>
</dbReference>
<dbReference type="PANTHER" id="PTHR43779:SF2">
    <property type="entry name" value="ALPHA-KETOGLUTARATE-DEPENDENT XANTHINE DIOXYGENASE XAN1"/>
    <property type="match status" value="1"/>
</dbReference>
<protein>
    <submittedName>
        <fullName evidence="8">Taurine dioxygenase, alpha-ketoglutarate-dependent</fullName>
    </submittedName>
</protein>
<gene>
    <name evidence="8" type="ORF">Ga0074812_103381</name>
</gene>
<keyword evidence="3" id="KW-0479">Metal-binding</keyword>
<keyword evidence="9" id="KW-1185">Reference proteome</keyword>
<name>A0A0S4QH25_9ACTN</name>
<dbReference type="GO" id="GO:0046872">
    <property type="term" value="F:metal ion binding"/>
    <property type="evidence" value="ECO:0007669"/>
    <property type="project" value="UniProtKB-KW"/>
</dbReference>
<evidence type="ECO:0000256" key="3">
    <source>
        <dbReference type="ARBA" id="ARBA00022723"/>
    </source>
</evidence>
<feature type="domain" description="TauD/TfdA-like" evidence="7">
    <location>
        <begin position="6"/>
        <end position="268"/>
    </location>
</feature>
<dbReference type="InterPro" id="IPR042098">
    <property type="entry name" value="TauD-like_sf"/>
</dbReference>
<dbReference type="EMBL" id="FAOZ01000003">
    <property type="protein sequence ID" value="CUU54891.1"/>
    <property type="molecule type" value="Genomic_DNA"/>
</dbReference>
<accession>A0A0S4QH25</accession>
<dbReference type="Gene3D" id="3.60.130.10">
    <property type="entry name" value="Clavaminate synthase-like"/>
    <property type="match status" value="1"/>
</dbReference>
<evidence type="ECO:0000256" key="6">
    <source>
        <dbReference type="ARBA" id="ARBA00023004"/>
    </source>
</evidence>
<dbReference type="PANTHER" id="PTHR43779">
    <property type="entry name" value="DIOXYGENASE RV0097-RELATED"/>
    <property type="match status" value="1"/>
</dbReference>
<reference evidence="9" key="1">
    <citation type="submission" date="2015-11" db="EMBL/GenBank/DDBJ databases">
        <authorList>
            <person name="Varghese N."/>
        </authorList>
    </citation>
    <scope>NUCLEOTIDE SEQUENCE [LARGE SCALE GENOMIC DNA]</scope>
    <source>
        <strain evidence="9">DSM 45899</strain>
    </source>
</reference>
<evidence type="ECO:0000256" key="5">
    <source>
        <dbReference type="ARBA" id="ARBA00023002"/>
    </source>
</evidence>
<dbReference type="RefSeq" id="WP_091272793.1">
    <property type="nucleotide sequence ID" value="NZ_FAOZ01000003.1"/>
</dbReference>
<comment type="cofactor">
    <cofactor evidence="1">
        <name>Fe(2+)</name>
        <dbReference type="ChEBI" id="CHEBI:29033"/>
    </cofactor>
</comment>
<evidence type="ECO:0000259" key="7">
    <source>
        <dbReference type="Pfam" id="PF02668"/>
    </source>
</evidence>
<dbReference type="InterPro" id="IPR003819">
    <property type="entry name" value="TauD/TfdA-like"/>
</dbReference>
<sequence length="276" mass="31351">MAAIATKKLSERIGVEVLDIDRERLLHDEEFPDACLAALAEHGVLLFREIHLDDEVQVEFCRRLGELARFRGYRLPEVMEINFEPSNRNAEYFRSNDGWHIDGCLDGGPPPRAGVLTARVVADHGGETEFASSYAAYEALSEAEKEQYAKLRVVHTFEAVQRRSYPDPTPKQLAEWASRPTREHPLVWEQRSGRRSLVFGHTASHIVGMDRDEGRALLAGLEARATTPDNVLRHSWSVGDTVIWDNRGLLHRACPFDRTRPRTMHRTTLLGDEPIH</sequence>
<dbReference type="SUPFAM" id="SSF51197">
    <property type="entry name" value="Clavaminate synthase-like"/>
    <property type="match status" value="1"/>
</dbReference>
<evidence type="ECO:0000256" key="1">
    <source>
        <dbReference type="ARBA" id="ARBA00001954"/>
    </source>
</evidence>
<keyword evidence="4 8" id="KW-0223">Dioxygenase</keyword>
<evidence type="ECO:0000313" key="9">
    <source>
        <dbReference type="Proteomes" id="UP000198802"/>
    </source>
</evidence>
<evidence type="ECO:0000256" key="2">
    <source>
        <dbReference type="ARBA" id="ARBA00005896"/>
    </source>
</evidence>
<keyword evidence="6" id="KW-0408">Iron</keyword>
<dbReference type="AlphaFoldDB" id="A0A0S4QH25"/>
<dbReference type="InterPro" id="IPR051178">
    <property type="entry name" value="TfdA_dioxygenase"/>
</dbReference>